<sequence>MEVGIQVSCEDLFLDRHWRVCHAYATFVTQRTHTGNKVTLKPTAPLTEKEQVEYSVAAERRRVRMLHDDIIKDLLSHGSVLQGRLLHRAVKGGCEGAGGGPGDREKKSEG</sequence>
<evidence type="ECO:0000313" key="2">
    <source>
        <dbReference type="Proteomes" id="UP000314294"/>
    </source>
</evidence>
<evidence type="ECO:0000313" key="1">
    <source>
        <dbReference type="EMBL" id="TNN21814.1"/>
    </source>
</evidence>
<dbReference type="SUPFAM" id="SSF54637">
    <property type="entry name" value="Thioesterase/thiol ester dehydrase-isomerase"/>
    <property type="match status" value="1"/>
</dbReference>
<protein>
    <submittedName>
        <fullName evidence="1">Acyl-coenzyme A thioesterase 11</fullName>
    </submittedName>
</protein>
<dbReference type="GO" id="GO:0006637">
    <property type="term" value="P:acyl-CoA metabolic process"/>
    <property type="evidence" value="ECO:0007669"/>
    <property type="project" value="TreeGrafter"/>
</dbReference>
<gene>
    <name evidence="1" type="primary">ACOT11_1</name>
    <name evidence="1" type="ORF">EYF80_068074</name>
</gene>
<dbReference type="OrthoDB" id="3184331at2759"/>
<accession>A0A4Z2DZ49</accession>
<dbReference type="GO" id="GO:0052816">
    <property type="term" value="F:long-chain fatty acyl-CoA hydrolase activity"/>
    <property type="evidence" value="ECO:0007669"/>
    <property type="project" value="TreeGrafter"/>
</dbReference>
<proteinExistence type="predicted"/>
<organism evidence="1 2">
    <name type="scientific">Liparis tanakae</name>
    <name type="common">Tanaka's snailfish</name>
    <dbReference type="NCBI Taxonomy" id="230148"/>
    <lineage>
        <taxon>Eukaryota</taxon>
        <taxon>Metazoa</taxon>
        <taxon>Chordata</taxon>
        <taxon>Craniata</taxon>
        <taxon>Vertebrata</taxon>
        <taxon>Euteleostomi</taxon>
        <taxon>Actinopterygii</taxon>
        <taxon>Neopterygii</taxon>
        <taxon>Teleostei</taxon>
        <taxon>Neoteleostei</taxon>
        <taxon>Acanthomorphata</taxon>
        <taxon>Eupercaria</taxon>
        <taxon>Perciformes</taxon>
        <taxon>Cottioidei</taxon>
        <taxon>Cottales</taxon>
        <taxon>Liparidae</taxon>
        <taxon>Liparis</taxon>
    </lineage>
</organism>
<dbReference type="InterPro" id="IPR029069">
    <property type="entry name" value="HotDog_dom_sf"/>
</dbReference>
<dbReference type="EMBL" id="SRLO01025753">
    <property type="protein sequence ID" value="TNN21814.1"/>
    <property type="molecule type" value="Genomic_DNA"/>
</dbReference>
<dbReference type="Gene3D" id="3.10.129.10">
    <property type="entry name" value="Hotdog Thioesterase"/>
    <property type="match status" value="1"/>
</dbReference>
<dbReference type="PANTHER" id="PTHR11049:SF1">
    <property type="entry name" value="ACYL-COENZYME A THIOESTERASE 11"/>
    <property type="match status" value="1"/>
</dbReference>
<dbReference type="Proteomes" id="UP000314294">
    <property type="component" value="Unassembled WGS sequence"/>
</dbReference>
<name>A0A4Z2DZ49_9TELE</name>
<dbReference type="AlphaFoldDB" id="A0A4Z2DZ49"/>
<comment type="caution">
    <text evidence="1">The sequence shown here is derived from an EMBL/GenBank/DDBJ whole genome shotgun (WGS) entry which is preliminary data.</text>
</comment>
<dbReference type="PANTHER" id="PTHR11049">
    <property type="entry name" value="ACYL COENZYME A THIOESTER HYDROLASE"/>
    <property type="match status" value="1"/>
</dbReference>
<reference evidence="1 2" key="1">
    <citation type="submission" date="2019-03" db="EMBL/GenBank/DDBJ databases">
        <title>First draft genome of Liparis tanakae, snailfish: a comprehensive survey of snailfish specific genes.</title>
        <authorList>
            <person name="Kim W."/>
            <person name="Song I."/>
            <person name="Jeong J.-H."/>
            <person name="Kim D."/>
            <person name="Kim S."/>
            <person name="Ryu S."/>
            <person name="Song J.Y."/>
            <person name="Lee S.K."/>
        </authorList>
    </citation>
    <scope>NUCLEOTIDE SEQUENCE [LARGE SCALE GENOMIC DNA]</scope>
    <source>
        <tissue evidence="1">Muscle</tissue>
    </source>
</reference>
<dbReference type="GO" id="GO:0005829">
    <property type="term" value="C:cytosol"/>
    <property type="evidence" value="ECO:0007669"/>
    <property type="project" value="TreeGrafter"/>
</dbReference>
<dbReference type="InterPro" id="IPR040170">
    <property type="entry name" value="Cytosol_ACT"/>
</dbReference>
<keyword evidence="2" id="KW-1185">Reference proteome</keyword>